<keyword evidence="3" id="KW-0614">Plasmid</keyword>
<name>A0A1A9KP72_9PSED</name>
<dbReference type="Proteomes" id="UP000077748">
    <property type="component" value="Plasmid pRBL16"/>
</dbReference>
<dbReference type="InterPro" id="IPR035616">
    <property type="entry name" value="MvaT_DBD"/>
</dbReference>
<dbReference type="CDD" id="cd16170">
    <property type="entry name" value="MvaT_DBD"/>
    <property type="match status" value="1"/>
</dbReference>
<dbReference type="RefSeq" id="WP_010792626.1">
    <property type="nucleotide sequence ID" value="NZ_CP015879.1"/>
</dbReference>
<keyword evidence="1" id="KW-0175">Coiled coil</keyword>
<feature type="coiled-coil region" evidence="1">
    <location>
        <begin position="1"/>
        <end position="28"/>
    </location>
</feature>
<dbReference type="Pfam" id="PF22055">
    <property type="entry name" value="MvaT_DBD"/>
    <property type="match status" value="1"/>
</dbReference>
<proteinExistence type="predicted"/>
<geneLocation type="plasmid" evidence="4">
    <name>prbl16</name>
</geneLocation>
<organism evidence="3 4">
    <name type="scientific">Pseudomonas citronellolis</name>
    <dbReference type="NCBI Taxonomy" id="53408"/>
    <lineage>
        <taxon>Bacteria</taxon>
        <taxon>Pseudomonadati</taxon>
        <taxon>Pseudomonadota</taxon>
        <taxon>Gammaproteobacteria</taxon>
        <taxon>Pseudomonadales</taxon>
        <taxon>Pseudomonadaceae</taxon>
        <taxon>Pseudomonas</taxon>
    </lineage>
</organism>
<sequence>MVSKVQQVAAIEAQIQDLQKQREEIINSPGYQSEAEFNGKLNELLGSYGKGLKDVIAILDPDRRAPEKVDRKGARRARTLKRFKNPHTGEVVETKGGNHKTLKEWKEKWGADTVKGWAQ</sequence>
<dbReference type="GeneID" id="93445046"/>
<dbReference type="AlphaFoldDB" id="A0A1A9KP72"/>
<dbReference type="NCBIfam" id="NF041859">
    <property type="entry name" value="silencer_MvaTU"/>
    <property type="match status" value="1"/>
</dbReference>
<protein>
    <submittedName>
        <fullName evidence="3">Transcriptional regulator</fullName>
    </submittedName>
</protein>
<evidence type="ECO:0000313" key="4">
    <source>
        <dbReference type="Proteomes" id="UP000077748"/>
    </source>
</evidence>
<dbReference type="EMBL" id="CP015879">
    <property type="protein sequence ID" value="ANI18970.1"/>
    <property type="molecule type" value="Genomic_DNA"/>
</dbReference>
<gene>
    <name evidence="3" type="ORF">A9C11_33495</name>
</gene>
<evidence type="ECO:0000313" key="3">
    <source>
        <dbReference type="EMBL" id="ANI18970.1"/>
    </source>
</evidence>
<feature type="domain" description="MvaT DNA-binding" evidence="2">
    <location>
        <begin position="81"/>
        <end position="117"/>
    </location>
</feature>
<evidence type="ECO:0000256" key="1">
    <source>
        <dbReference type="SAM" id="Coils"/>
    </source>
</evidence>
<accession>A0A1A9KP72</accession>
<evidence type="ECO:0000259" key="2">
    <source>
        <dbReference type="Pfam" id="PF22055"/>
    </source>
</evidence>
<reference evidence="3 4" key="1">
    <citation type="submission" date="2016-05" db="EMBL/GenBank/DDBJ databases">
        <title>Genome Sequence of Pseudomonas citronellolis Strain SJTE-3, an Estrogens and Persistent Organic Pollutants degradation strain.</title>
        <authorList>
            <person name="Liang R."/>
        </authorList>
    </citation>
    <scope>NUCLEOTIDE SEQUENCE [LARGE SCALE GENOMIC DNA]</scope>
    <source>
        <strain evidence="3 4">SJTE-3</strain>
        <plasmid evidence="4">Plasmid prbl16</plasmid>
    </source>
</reference>